<keyword evidence="2" id="KW-1185">Reference proteome</keyword>
<evidence type="ECO:0000313" key="2">
    <source>
        <dbReference type="Proteomes" id="UP001500842"/>
    </source>
</evidence>
<dbReference type="RefSeq" id="WP_141004997.1">
    <property type="nucleotide sequence ID" value="NZ_BAAAOR010000007.1"/>
</dbReference>
<dbReference type="Gene3D" id="3.30.300.20">
    <property type="match status" value="1"/>
</dbReference>
<reference evidence="1 2" key="1">
    <citation type="journal article" date="2019" name="Int. J. Syst. Evol. Microbiol.">
        <title>The Global Catalogue of Microorganisms (GCM) 10K type strain sequencing project: providing services to taxonomists for standard genome sequencing and annotation.</title>
        <authorList>
            <consortium name="The Broad Institute Genomics Platform"/>
            <consortium name="The Broad Institute Genome Sequencing Center for Infectious Disease"/>
            <person name="Wu L."/>
            <person name="Ma J."/>
        </authorList>
    </citation>
    <scope>NUCLEOTIDE SEQUENCE [LARGE SCALE GENOMIC DNA]</scope>
    <source>
        <strain evidence="1 2">JCM 14942</strain>
    </source>
</reference>
<accession>A0ABN1ZYM1</accession>
<proteinExistence type="predicted"/>
<gene>
    <name evidence="1" type="ORF">GCM10009788_09340</name>
</gene>
<dbReference type="Pfam" id="PF02566">
    <property type="entry name" value="OsmC"/>
    <property type="match status" value="1"/>
</dbReference>
<dbReference type="EMBL" id="BAAAOR010000007">
    <property type="protein sequence ID" value="GAA1507478.1"/>
    <property type="molecule type" value="Genomic_DNA"/>
</dbReference>
<protein>
    <recommendedName>
        <fullName evidence="3">OsmC-like protein</fullName>
    </recommendedName>
</protein>
<dbReference type="InterPro" id="IPR036102">
    <property type="entry name" value="OsmC/Ohrsf"/>
</dbReference>
<organism evidence="1 2">
    <name type="scientific">Nocardioides humi</name>
    <dbReference type="NCBI Taxonomy" id="449461"/>
    <lineage>
        <taxon>Bacteria</taxon>
        <taxon>Bacillati</taxon>
        <taxon>Actinomycetota</taxon>
        <taxon>Actinomycetes</taxon>
        <taxon>Propionibacteriales</taxon>
        <taxon>Nocardioidaceae</taxon>
        <taxon>Nocardioides</taxon>
    </lineage>
</organism>
<sequence length="158" mass="17254">MTPAESALVQEVTIAVRPAPGRTKLIDLPVDGEVVMGMRDEVADHYRVPREDLTPHATTLDYVIGATAGCLTGTFAGMLQALGQDTRDDRLTARARGRIVKDRGVLRIDAVHVTYTLRVDESVSVSDVERAHDRHQNHCPIARSIGTSVTITTELRLS</sequence>
<comment type="caution">
    <text evidence="1">The sequence shown here is derived from an EMBL/GenBank/DDBJ whole genome shotgun (WGS) entry which is preliminary data.</text>
</comment>
<evidence type="ECO:0008006" key="3">
    <source>
        <dbReference type="Google" id="ProtNLM"/>
    </source>
</evidence>
<dbReference type="InterPro" id="IPR003718">
    <property type="entry name" value="OsmC/Ohr_fam"/>
</dbReference>
<evidence type="ECO:0000313" key="1">
    <source>
        <dbReference type="EMBL" id="GAA1507478.1"/>
    </source>
</evidence>
<name>A0ABN1ZYM1_9ACTN</name>
<dbReference type="InterPro" id="IPR015946">
    <property type="entry name" value="KH_dom-like_a/b"/>
</dbReference>
<dbReference type="SUPFAM" id="SSF82784">
    <property type="entry name" value="OsmC-like"/>
    <property type="match status" value="1"/>
</dbReference>
<dbReference type="Proteomes" id="UP001500842">
    <property type="component" value="Unassembled WGS sequence"/>
</dbReference>